<evidence type="ECO:0000259" key="2">
    <source>
        <dbReference type="Pfam" id="PF13960"/>
    </source>
</evidence>
<protein>
    <submittedName>
        <fullName evidence="4">Transposase</fullName>
    </submittedName>
</protein>
<name>A0A0P0UNT5_SOYBN</name>
<dbReference type="InterPro" id="IPR025312">
    <property type="entry name" value="DUF4216"/>
</dbReference>
<dbReference type="Pfam" id="PF02992">
    <property type="entry name" value="Transposase_21"/>
    <property type="match status" value="1"/>
</dbReference>
<dbReference type="PANTHER" id="PTHR48258">
    <property type="entry name" value="DUF4218 DOMAIN-CONTAINING PROTEIN-RELATED"/>
    <property type="match status" value="1"/>
</dbReference>
<evidence type="ECO:0000259" key="3">
    <source>
        <dbReference type="Pfam" id="PF13963"/>
    </source>
</evidence>
<feature type="domain" description="DUF4216" evidence="1">
    <location>
        <begin position="830"/>
        <end position="898"/>
    </location>
</feature>
<reference evidence="4" key="1">
    <citation type="journal article" date="2015" name="Genome">
        <title>CACTA-superfamily transposable element is inserted in MYB transcription factor gene of soybean line producing variegated seeds.</title>
        <authorList>
            <person name="Yan F."/>
            <person name="Di S."/>
            <person name="Takahashi R."/>
        </authorList>
    </citation>
    <scope>NUCLEOTIDE SEQUENCE</scope>
    <source>
        <strain evidence="4">L72-2040</strain>
    </source>
</reference>
<evidence type="ECO:0000313" key="4">
    <source>
        <dbReference type="EMBL" id="BAS50197.1"/>
    </source>
</evidence>
<organism evidence="4">
    <name type="scientific">Glycine max</name>
    <name type="common">Soybean</name>
    <name type="synonym">Glycine hispida</name>
    <dbReference type="NCBI Taxonomy" id="3847"/>
    <lineage>
        <taxon>Eukaryota</taxon>
        <taxon>Viridiplantae</taxon>
        <taxon>Streptophyta</taxon>
        <taxon>Embryophyta</taxon>
        <taxon>Tracheophyta</taxon>
        <taxon>Spermatophyta</taxon>
        <taxon>Magnoliopsida</taxon>
        <taxon>eudicotyledons</taxon>
        <taxon>Gunneridae</taxon>
        <taxon>Pentapetalae</taxon>
        <taxon>rosids</taxon>
        <taxon>fabids</taxon>
        <taxon>Fabales</taxon>
        <taxon>Fabaceae</taxon>
        <taxon>Papilionoideae</taxon>
        <taxon>50 kb inversion clade</taxon>
        <taxon>NPAAA clade</taxon>
        <taxon>indigoferoid/millettioid clade</taxon>
        <taxon>Phaseoleae</taxon>
        <taxon>Glycine</taxon>
        <taxon>Glycine subgen. Soja</taxon>
    </lineage>
</organism>
<proteinExistence type="evidence at transcript level"/>
<feature type="domain" description="Transposase-associated" evidence="3">
    <location>
        <begin position="3"/>
        <end position="77"/>
    </location>
</feature>
<dbReference type="PANTHER" id="PTHR48258:SF9">
    <property type="entry name" value="OS01G0348150 PROTEIN"/>
    <property type="match status" value="1"/>
</dbReference>
<accession>A0A0P0UNT5</accession>
<dbReference type="Pfam" id="PF13960">
    <property type="entry name" value="DUF4218"/>
    <property type="match status" value="1"/>
</dbReference>
<dbReference type="Pfam" id="PF13952">
    <property type="entry name" value="DUF4216"/>
    <property type="match status" value="1"/>
</dbReference>
<dbReference type="ExpressionAtlas" id="A0A0P0UNT5">
    <property type="expression patterns" value="baseline"/>
</dbReference>
<dbReference type="InterPro" id="IPR004242">
    <property type="entry name" value="Transposase_21"/>
</dbReference>
<dbReference type="EMBL" id="AB934279">
    <property type="protein sequence ID" value="BAS50197.1"/>
    <property type="molecule type" value="mRNA"/>
</dbReference>
<dbReference type="InterPro" id="IPR025452">
    <property type="entry name" value="DUF4218"/>
</dbReference>
<evidence type="ECO:0000259" key="1">
    <source>
        <dbReference type="Pfam" id="PF13952"/>
    </source>
</evidence>
<sequence length="954" mass="110600">MDRSWMNESRISPEYEEGVEQFLQFASERGQPDEDGKYYCPCINCLNERRQILDDIREHLLCDGIKRNYTTWIWHGEMTDMQSGQQSEPFDVGMGDRLEDMIRDLGQESFQQAHAPMYDTLQTDSKKPLYPGCKNSKVLWYLPIIPRFKRMFANGDDAKDLTWHANERNCDGMLRHPADSLQWKKIDRLYPDFGKEARNLRLGLATDGMNPYGSLSTQHSSWPVLLVIYNLPPWLCMKRKYMMLSMMITGPRQPGNDIDVYLNPLIEDLTKLWDEGVLVFDGFRNETFNLRAMLFCTINDFPAYGNLSGYSVKGHRACPICEEDTSYIQLKHGRKTVYTRHRRFLKPHHPYRRLKKAFNGSQEHENAPVPLTGDQIFQRVQHLNTIFGKVQKKDKNKTCIWKKRSILFDLPYWVDLDVRHCIDVMHVEKNVCDSLIGTLLNIHGKTKDGLNTRQDLAEMGIRASLHPRSDGRKIYLPPACHTLSRKEKFSFCQCLRRVKVPQGYSSNIKSLVHLKDLKLVGLKSHDCHVLMQQLLSVAIRDILPNKVRLAITRLCFFFNSICSKVLDPVKLDELENEAAIILCELEMYFPPAFFDIMVHLIIHLVREIKCCGPVYLRWMYPVERYMKILKGYTKNLHRPEASIVERYIAEEAIEFCSEYIEKAKPVGLPESRHDERVRGKGSRGLHVITPSVEDLQQAHLYVLNNSNEVLPYIVRHENLVKQSNPKMSKNSVLKKHNKTFLDWFKHTILADDNASEMLRKLADGPKRNVITWQGYDINKYSFYTKAQDQKSTMQNSGVTLRAESQHFASVHGDNPCVAFIPYFGFIEEIWELNYVKFTVCVFKCKWVDSNTGVRTDDVGFTLVDLNKLAYQNDPFIMAEQAKQVFYVEDPCDQRWSVVLHGKTIGVNVEDDYSYIDTYVSPLSTQLSPNVIGEETDDVHANRNDHDEGELINIV</sequence>
<dbReference type="AlphaFoldDB" id="A0A0P0UNT5"/>
<feature type="domain" description="DUF4218" evidence="2">
    <location>
        <begin position="561"/>
        <end position="664"/>
    </location>
</feature>
<dbReference type="InterPro" id="IPR029480">
    <property type="entry name" value="Transpos_assoc"/>
</dbReference>
<dbReference type="Pfam" id="PF13963">
    <property type="entry name" value="Transpos_assoc"/>
    <property type="match status" value="1"/>
</dbReference>
<gene>
    <name evidence="4" type="primary">GmTNP4b</name>
</gene>